<evidence type="ECO:0000313" key="9">
    <source>
        <dbReference type="Proteomes" id="UP000182987"/>
    </source>
</evidence>
<feature type="transmembrane region" description="Helical" evidence="7">
    <location>
        <begin position="62"/>
        <end position="84"/>
    </location>
</feature>
<reference evidence="9" key="1">
    <citation type="submission" date="2016-09" db="EMBL/GenBank/DDBJ databases">
        <authorList>
            <person name="Lysoe E."/>
        </authorList>
    </citation>
    <scope>NUCLEOTIDE SEQUENCE [LARGE SCALE GENOMIC DNA]</scope>
    <source>
        <strain evidence="9">LJ96T</strain>
    </source>
</reference>
<evidence type="ECO:0000256" key="5">
    <source>
        <dbReference type="ARBA" id="ARBA00022989"/>
    </source>
</evidence>
<feature type="transmembrane region" description="Helical" evidence="7">
    <location>
        <begin position="141"/>
        <end position="162"/>
    </location>
</feature>
<proteinExistence type="inferred from homology"/>
<comment type="similarity">
    <text evidence="2 7">Belongs to the UPF0056 (MarC) family.</text>
</comment>
<gene>
    <name evidence="8" type="ORF">BJI69_17430</name>
</gene>
<keyword evidence="9" id="KW-1185">Reference proteome</keyword>
<feature type="transmembrane region" description="Helical" evidence="7">
    <location>
        <begin position="201"/>
        <end position="221"/>
    </location>
</feature>
<keyword evidence="4 7" id="KW-0812">Transmembrane</keyword>
<accession>A0A0G9H5J5</accession>
<dbReference type="Proteomes" id="UP000182987">
    <property type="component" value="Chromosome"/>
</dbReference>
<keyword evidence="3" id="KW-1003">Cell membrane</keyword>
<evidence type="ECO:0000256" key="2">
    <source>
        <dbReference type="ARBA" id="ARBA00009784"/>
    </source>
</evidence>
<keyword evidence="6 7" id="KW-0472">Membrane</keyword>
<evidence type="ECO:0000256" key="4">
    <source>
        <dbReference type="ARBA" id="ARBA00022692"/>
    </source>
</evidence>
<feature type="transmembrane region" description="Helical" evidence="7">
    <location>
        <begin position="168"/>
        <end position="189"/>
    </location>
</feature>
<protein>
    <recommendedName>
        <fullName evidence="7">UPF0056 membrane protein</fullName>
    </recommendedName>
</protein>
<dbReference type="AlphaFoldDB" id="A0A0G9H5J5"/>
<organism evidence="8 9">
    <name type="scientific">Luteibacter rhizovicinus DSM 16549</name>
    <dbReference type="NCBI Taxonomy" id="1440763"/>
    <lineage>
        <taxon>Bacteria</taxon>
        <taxon>Pseudomonadati</taxon>
        <taxon>Pseudomonadota</taxon>
        <taxon>Gammaproteobacteria</taxon>
        <taxon>Lysobacterales</taxon>
        <taxon>Rhodanobacteraceae</taxon>
        <taxon>Luteibacter</taxon>
    </lineage>
</organism>
<evidence type="ECO:0000256" key="6">
    <source>
        <dbReference type="ARBA" id="ARBA00023136"/>
    </source>
</evidence>
<feature type="transmembrane region" description="Helical" evidence="7">
    <location>
        <begin position="22"/>
        <end position="41"/>
    </location>
</feature>
<evidence type="ECO:0000313" key="8">
    <source>
        <dbReference type="EMBL" id="APG05508.1"/>
    </source>
</evidence>
<dbReference type="PANTHER" id="PTHR33508:SF10">
    <property type="entry name" value="UPF0056 INNER MEMBRANE PROTEIN YHGN"/>
    <property type="match status" value="1"/>
</dbReference>
<feature type="transmembrane region" description="Helical" evidence="7">
    <location>
        <begin position="90"/>
        <end position="108"/>
    </location>
</feature>
<keyword evidence="5 7" id="KW-1133">Transmembrane helix</keyword>
<sequence length="236" mass="24783">MAVLAFLQEVVSIATEPPRATQILGLSEAFTLLFVVMGPPLKTPAVYYARMHAFDASTRRELAFKTFLLATVTVLVGGFVGLALQHKWQISLPAMLIAGGLIFLLVSLRTVLEQYAPEPVASPASATTAPIGATAPTAFSLAIPMIVTPYGLAGFIVLLASSHSTERTLGLVGVVVLVLVLHLLAMLAAGPIMRGIGPMPFKVFGTIIGSLTVALSVQMMIYGGRLLMAAFAVPLP</sequence>
<name>A0A0G9H5J5_9GAMM</name>
<evidence type="ECO:0000256" key="7">
    <source>
        <dbReference type="RuleBase" id="RU362048"/>
    </source>
</evidence>
<evidence type="ECO:0000256" key="1">
    <source>
        <dbReference type="ARBA" id="ARBA00004651"/>
    </source>
</evidence>
<comment type="subcellular location">
    <subcellularLocation>
        <location evidence="1 7">Cell membrane</location>
        <topology evidence="1 7">Multi-pass membrane protein</topology>
    </subcellularLocation>
</comment>
<dbReference type="STRING" id="1440763.BJI69_17430"/>
<dbReference type="Pfam" id="PF01914">
    <property type="entry name" value="MarC"/>
    <property type="match status" value="1"/>
</dbReference>
<dbReference type="GO" id="GO:0005886">
    <property type="term" value="C:plasma membrane"/>
    <property type="evidence" value="ECO:0007669"/>
    <property type="project" value="UniProtKB-SubCell"/>
</dbReference>
<dbReference type="InterPro" id="IPR002771">
    <property type="entry name" value="Multi_antbiot-R_MarC"/>
</dbReference>
<dbReference type="RefSeq" id="WP_046968961.1">
    <property type="nucleotide sequence ID" value="NZ_CP017480.1"/>
</dbReference>
<dbReference type="KEGG" id="lrz:BJI69_17430"/>
<evidence type="ECO:0000256" key="3">
    <source>
        <dbReference type="ARBA" id="ARBA00022475"/>
    </source>
</evidence>
<dbReference type="PANTHER" id="PTHR33508">
    <property type="entry name" value="UPF0056 MEMBRANE PROTEIN YHCE"/>
    <property type="match status" value="1"/>
</dbReference>
<dbReference type="EMBL" id="CP017480">
    <property type="protein sequence ID" value="APG05508.1"/>
    <property type="molecule type" value="Genomic_DNA"/>
</dbReference>
<dbReference type="PATRIC" id="fig|1440763.5.peg.3512"/>